<evidence type="ECO:0000313" key="4">
    <source>
        <dbReference type="Proteomes" id="UP000256328"/>
    </source>
</evidence>
<dbReference type="PANTHER" id="PTHR10443:SF12">
    <property type="entry name" value="DIPEPTIDASE"/>
    <property type="match status" value="1"/>
</dbReference>
<dbReference type="GO" id="GO:0046872">
    <property type="term" value="F:metal ion binding"/>
    <property type="evidence" value="ECO:0007669"/>
    <property type="project" value="UniProtKB-UniRule"/>
</dbReference>
<evidence type="ECO:0000313" key="3">
    <source>
        <dbReference type="EMBL" id="RDW69886.1"/>
    </source>
</evidence>
<dbReference type="Proteomes" id="UP000256328">
    <property type="component" value="Unassembled WGS sequence"/>
</dbReference>
<dbReference type="EC" id="3.4.13.19" evidence="2"/>
<dbReference type="EMBL" id="PDLN01000012">
    <property type="protein sequence ID" value="RDW69886.1"/>
    <property type="molecule type" value="Genomic_DNA"/>
</dbReference>
<keyword evidence="1 2" id="KW-0224">Dipeptidase</keyword>
<dbReference type="InterPro" id="IPR032466">
    <property type="entry name" value="Metal_Hydrolase"/>
</dbReference>
<keyword evidence="2" id="KW-0482">Metalloprotease</keyword>
<dbReference type="GO" id="GO:0070573">
    <property type="term" value="F:metallodipeptidase activity"/>
    <property type="evidence" value="ECO:0007669"/>
    <property type="project" value="InterPro"/>
</dbReference>
<keyword evidence="2" id="KW-0378">Hydrolase</keyword>
<dbReference type="Gene3D" id="3.20.20.140">
    <property type="entry name" value="Metal-dependent hydrolases"/>
    <property type="match status" value="1"/>
</dbReference>
<keyword evidence="2" id="KW-0645">Protease</keyword>
<evidence type="ECO:0000256" key="1">
    <source>
        <dbReference type="ARBA" id="ARBA00022997"/>
    </source>
</evidence>
<comment type="catalytic activity">
    <reaction evidence="2">
        <text>an L-aminoacyl-L-amino acid + H2O = 2 an L-alpha-amino acid</text>
        <dbReference type="Rhea" id="RHEA:48940"/>
        <dbReference type="ChEBI" id="CHEBI:15377"/>
        <dbReference type="ChEBI" id="CHEBI:59869"/>
        <dbReference type="ChEBI" id="CHEBI:77460"/>
        <dbReference type="EC" id="3.4.13.19"/>
    </reaction>
</comment>
<dbReference type="CDD" id="cd01301">
    <property type="entry name" value="rDP_like"/>
    <property type="match status" value="1"/>
</dbReference>
<name>A0A3D8R7D0_9HELO</name>
<reference evidence="3 4" key="1">
    <citation type="journal article" date="2018" name="IMA Fungus">
        <title>IMA Genome-F 9: Draft genome sequence of Annulohypoxylon stygium, Aspergillus mulundensis, Berkeleyomyces basicola (syn. Thielaviopsis basicola), Ceratocystis smalleyi, two Cercospora beticola strains, Coleophoma cylindrospora, Fusarium fracticaudum, Phialophora cf. hyalina, and Morchella septimelata.</title>
        <authorList>
            <person name="Wingfield B.D."/>
            <person name="Bills G.F."/>
            <person name="Dong Y."/>
            <person name="Huang W."/>
            <person name="Nel W.J."/>
            <person name="Swalarsk-Parry B.S."/>
            <person name="Vaghefi N."/>
            <person name="Wilken P.M."/>
            <person name="An Z."/>
            <person name="de Beer Z.W."/>
            <person name="De Vos L."/>
            <person name="Chen L."/>
            <person name="Duong T.A."/>
            <person name="Gao Y."/>
            <person name="Hammerbacher A."/>
            <person name="Kikkert J.R."/>
            <person name="Li Y."/>
            <person name="Li H."/>
            <person name="Li K."/>
            <person name="Li Q."/>
            <person name="Liu X."/>
            <person name="Ma X."/>
            <person name="Naidoo K."/>
            <person name="Pethybridge S.J."/>
            <person name="Sun J."/>
            <person name="Steenkamp E.T."/>
            <person name="van der Nest M.A."/>
            <person name="van Wyk S."/>
            <person name="Wingfield M.J."/>
            <person name="Xiong C."/>
            <person name="Yue Q."/>
            <person name="Zhang X."/>
        </authorList>
    </citation>
    <scope>NUCLEOTIDE SEQUENCE [LARGE SCALE GENOMIC DNA]</scope>
    <source>
        <strain evidence="3 4">BP5796</strain>
    </source>
</reference>
<dbReference type="OrthoDB" id="445695at2759"/>
<organism evidence="3 4">
    <name type="scientific">Coleophoma crateriformis</name>
    <dbReference type="NCBI Taxonomy" id="565419"/>
    <lineage>
        <taxon>Eukaryota</taxon>
        <taxon>Fungi</taxon>
        <taxon>Dikarya</taxon>
        <taxon>Ascomycota</taxon>
        <taxon>Pezizomycotina</taxon>
        <taxon>Leotiomycetes</taxon>
        <taxon>Helotiales</taxon>
        <taxon>Dermateaceae</taxon>
        <taxon>Coleophoma</taxon>
    </lineage>
</organism>
<dbReference type="GO" id="GO:0006508">
    <property type="term" value="P:proteolysis"/>
    <property type="evidence" value="ECO:0007669"/>
    <property type="project" value="UniProtKB-KW"/>
</dbReference>
<sequence length="387" mass="42689">MSSWTHPYQELAIDERVKRVLAHTPLFDGHNDLPQMPRAVTHGKIYDQPKFDFENGFERGMTDIPRLREGAVGAQFWSICVPVIHEGEDFTTADYCDMARDCIEQIDMTVRLVENYPEVFELVRESSDVKRVYGQGKISSSIGIEGLHMAGNSIAVIRAWYQLGVRYCTMAHNCNNAFADSSQSKEGPVHGGLSSIGRSAILEMNRLGMIIDLSHVTPAAAAQALELTRAPVMFSHSNAQAIFDCPRNIPDSILDLVPVNGGVVMINFVPEHVATNRKDAKMGDVLDHIFYIANRIGWDHVGLGSDFDGVISTISGLEDVKSYPKLLAAVLDRGATEAQLSKLVGENILRVWSGVAATRDKWRWRALSRSRMCGKVEGGGGTTKSTR</sequence>
<comment type="similarity">
    <text evidence="2">Belongs to the metallo-dependent hydrolases superfamily. Peptidase M19 family.</text>
</comment>
<dbReference type="AlphaFoldDB" id="A0A3D8R7D0"/>
<accession>A0A3D8R7D0</accession>
<keyword evidence="2" id="KW-0862">Zinc</keyword>
<dbReference type="Pfam" id="PF01244">
    <property type="entry name" value="Peptidase_M19"/>
    <property type="match status" value="1"/>
</dbReference>
<comment type="cofactor">
    <cofactor evidence="2">
        <name>Zn(2+)</name>
        <dbReference type="ChEBI" id="CHEBI:29105"/>
    </cofactor>
</comment>
<comment type="caution">
    <text evidence="3">The sequence shown here is derived from an EMBL/GenBank/DDBJ whole genome shotgun (WGS) entry which is preliminary data.</text>
</comment>
<dbReference type="PROSITE" id="PS51365">
    <property type="entry name" value="RENAL_DIPEPTIDASE_2"/>
    <property type="match status" value="1"/>
</dbReference>
<dbReference type="PANTHER" id="PTHR10443">
    <property type="entry name" value="MICROSOMAL DIPEPTIDASE"/>
    <property type="match status" value="1"/>
</dbReference>
<gene>
    <name evidence="3" type="ORF">BP5796_08283</name>
</gene>
<dbReference type="InterPro" id="IPR008257">
    <property type="entry name" value="Pept_M19"/>
</dbReference>
<evidence type="ECO:0000256" key="2">
    <source>
        <dbReference type="RuleBase" id="RU341113"/>
    </source>
</evidence>
<dbReference type="SUPFAM" id="SSF51556">
    <property type="entry name" value="Metallo-dependent hydrolases"/>
    <property type="match status" value="1"/>
</dbReference>
<protein>
    <recommendedName>
        <fullName evidence="2">Dipeptidase</fullName>
        <ecNumber evidence="2">3.4.13.19</ecNumber>
    </recommendedName>
</protein>
<keyword evidence="2" id="KW-0479">Metal-binding</keyword>
<keyword evidence="4" id="KW-1185">Reference proteome</keyword>
<proteinExistence type="inferred from homology"/>